<evidence type="ECO:0000256" key="3">
    <source>
        <dbReference type="ARBA" id="ARBA00004373"/>
    </source>
</evidence>
<dbReference type="GO" id="GO:0005789">
    <property type="term" value="C:endoplasmic reticulum membrane"/>
    <property type="evidence" value="ECO:0007669"/>
    <property type="project" value="UniProtKB-SubCell"/>
</dbReference>
<dbReference type="InterPro" id="IPR012493">
    <property type="entry name" value="Renin_rcpt"/>
</dbReference>
<keyword evidence="5" id="KW-0165">Cleavage on pair of basic residues</keyword>
<comment type="subcellular location">
    <subcellularLocation>
        <location evidence="2">Cell membrane</location>
        <topology evidence="2">Single-pass type I membrane protein</topology>
    </subcellularLocation>
    <subcellularLocation>
        <location evidence="1">Endoplasmic reticulum membrane</location>
        <topology evidence="1">Single-pass type I membrane protein</topology>
    </subcellularLocation>
    <subcellularLocation>
        <location evidence="3">Vesicle</location>
    </subcellularLocation>
</comment>
<evidence type="ECO:0000256" key="4">
    <source>
        <dbReference type="ARBA" id="ARBA00022475"/>
    </source>
</evidence>
<dbReference type="GO" id="GO:0009897">
    <property type="term" value="C:external side of plasma membrane"/>
    <property type="evidence" value="ECO:0007669"/>
    <property type="project" value="TreeGrafter"/>
</dbReference>
<proteinExistence type="predicted"/>
<evidence type="ECO:0000256" key="10">
    <source>
        <dbReference type="ARBA" id="ARBA00023136"/>
    </source>
</evidence>
<evidence type="ECO:0000256" key="5">
    <source>
        <dbReference type="ARBA" id="ARBA00022685"/>
    </source>
</evidence>
<evidence type="ECO:0000259" key="15">
    <source>
        <dbReference type="Pfam" id="PF25294"/>
    </source>
</evidence>
<dbReference type="GO" id="GO:0030177">
    <property type="term" value="P:positive regulation of Wnt signaling pathway"/>
    <property type="evidence" value="ECO:0007669"/>
    <property type="project" value="TreeGrafter"/>
</dbReference>
<keyword evidence="8" id="KW-0256">Endoplasmic reticulum</keyword>
<protein>
    <recommendedName>
        <fullName evidence="18">Renin receptor</fullName>
    </recommendedName>
</protein>
<comment type="caution">
    <text evidence="16">The sequence shown here is derived from an EMBL/GenBank/DDBJ whole genome shotgun (WGS) entry which is preliminary data.</text>
</comment>
<feature type="signal peptide" evidence="13">
    <location>
        <begin position="1"/>
        <end position="17"/>
    </location>
</feature>
<evidence type="ECO:0000256" key="2">
    <source>
        <dbReference type="ARBA" id="ARBA00004251"/>
    </source>
</evidence>
<dbReference type="InterPro" id="IPR056780">
    <property type="entry name" value="Renin_r_C"/>
</dbReference>
<sequence length="333" mass="37338">MLIPVIFTILFINIVNGNGEFTVINCPSGTSFKGHERVSEQDLLELYSAALGFSIERSASWSGFYITNPFKLAHAVVEINVDGVSSLDTNLGHQFPLKSNADNDDIFYSLSERINSRYPNGEQKLADINLSEGLAAVQDIDFLSGIKEIEEPNVEYAYLRSSVKEDRSFLQEINLLNAISKEIENGAITSADKPSYFDIKFFGLHTISDLYGENAAATKEAKQLLIDSIIRLNAAFKNVYNDRVLFTIVSSDASHTRRAREVSQTESKAEKEDEYNRAKTYNANYPVIFNIILWFGVVMVFTLLAISMAIGNMDPGRDSIIYRMTSTRMKKDN</sequence>
<evidence type="ECO:0000313" key="16">
    <source>
        <dbReference type="EMBL" id="KAK5650037.1"/>
    </source>
</evidence>
<evidence type="ECO:0000259" key="14">
    <source>
        <dbReference type="Pfam" id="PF07850"/>
    </source>
</evidence>
<feature type="chain" id="PRO_5043048097" description="Renin receptor" evidence="13">
    <location>
        <begin position="18"/>
        <end position="333"/>
    </location>
</feature>
<dbReference type="EMBL" id="JAVRBK010000001">
    <property type="protein sequence ID" value="KAK5650037.1"/>
    <property type="molecule type" value="Genomic_DNA"/>
</dbReference>
<evidence type="ECO:0000256" key="7">
    <source>
        <dbReference type="ARBA" id="ARBA00022729"/>
    </source>
</evidence>
<dbReference type="PANTHER" id="PTHR13351:SF1">
    <property type="entry name" value="RENIN RECEPTOR"/>
    <property type="match status" value="1"/>
</dbReference>
<feature type="transmembrane region" description="Helical" evidence="12">
    <location>
        <begin position="287"/>
        <end position="310"/>
    </location>
</feature>
<feature type="domain" description="Renin receptor N-terminal" evidence="15">
    <location>
        <begin position="18"/>
        <end position="252"/>
    </location>
</feature>
<keyword evidence="6 12" id="KW-0812">Transmembrane</keyword>
<dbReference type="PANTHER" id="PTHR13351">
    <property type="entry name" value="RENIN RECEPTOR"/>
    <property type="match status" value="1"/>
</dbReference>
<evidence type="ECO:0000256" key="9">
    <source>
        <dbReference type="ARBA" id="ARBA00022989"/>
    </source>
</evidence>
<dbReference type="GO" id="GO:0038023">
    <property type="term" value="F:signaling receptor activity"/>
    <property type="evidence" value="ECO:0007669"/>
    <property type="project" value="InterPro"/>
</dbReference>
<keyword evidence="7 13" id="KW-0732">Signal</keyword>
<accession>A0AAN7VK26</accession>
<dbReference type="GO" id="GO:0031982">
    <property type="term" value="C:vesicle"/>
    <property type="evidence" value="ECO:0007669"/>
    <property type="project" value="UniProtKB-SubCell"/>
</dbReference>
<evidence type="ECO:0000256" key="1">
    <source>
        <dbReference type="ARBA" id="ARBA00004115"/>
    </source>
</evidence>
<keyword evidence="11" id="KW-0675">Receptor</keyword>
<gene>
    <name evidence="16" type="ORF">RI129_001066</name>
</gene>
<evidence type="ECO:0000256" key="12">
    <source>
        <dbReference type="SAM" id="Phobius"/>
    </source>
</evidence>
<dbReference type="InterPro" id="IPR057318">
    <property type="entry name" value="RENR_N"/>
</dbReference>
<reference evidence="16 17" key="1">
    <citation type="journal article" date="2024" name="Insects">
        <title>An Improved Chromosome-Level Genome Assembly of the Firefly Pyrocoelia pectoralis.</title>
        <authorList>
            <person name="Fu X."/>
            <person name="Meyer-Rochow V.B."/>
            <person name="Ballantyne L."/>
            <person name="Zhu X."/>
        </authorList>
    </citation>
    <scope>NUCLEOTIDE SEQUENCE [LARGE SCALE GENOMIC DNA]</scope>
    <source>
        <strain evidence="16">XCY_ONT2</strain>
    </source>
</reference>
<name>A0AAN7VK26_9COLE</name>
<evidence type="ECO:0000313" key="17">
    <source>
        <dbReference type="Proteomes" id="UP001329430"/>
    </source>
</evidence>
<keyword evidence="10 12" id="KW-0472">Membrane</keyword>
<feature type="domain" description="Renin receptor-like C-terminal transmembrane spanning segment" evidence="14">
    <location>
        <begin position="257"/>
        <end position="332"/>
    </location>
</feature>
<dbReference type="GO" id="GO:0098588">
    <property type="term" value="C:bounding membrane of organelle"/>
    <property type="evidence" value="ECO:0007669"/>
    <property type="project" value="UniProtKB-ARBA"/>
</dbReference>
<dbReference type="AlphaFoldDB" id="A0AAN7VK26"/>
<evidence type="ECO:0000256" key="6">
    <source>
        <dbReference type="ARBA" id="ARBA00022692"/>
    </source>
</evidence>
<dbReference type="Proteomes" id="UP001329430">
    <property type="component" value="Chromosome 1"/>
</dbReference>
<organism evidence="16 17">
    <name type="scientific">Pyrocoelia pectoralis</name>
    <dbReference type="NCBI Taxonomy" id="417401"/>
    <lineage>
        <taxon>Eukaryota</taxon>
        <taxon>Metazoa</taxon>
        <taxon>Ecdysozoa</taxon>
        <taxon>Arthropoda</taxon>
        <taxon>Hexapoda</taxon>
        <taxon>Insecta</taxon>
        <taxon>Pterygota</taxon>
        <taxon>Neoptera</taxon>
        <taxon>Endopterygota</taxon>
        <taxon>Coleoptera</taxon>
        <taxon>Polyphaga</taxon>
        <taxon>Elateriformia</taxon>
        <taxon>Elateroidea</taxon>
        <taxon>Lampyridae</taxon>
        <taxon>Lampyrinae</taxon>
        <taxon>Pyrocoelia</taxon>
    </lineage>
</organism>
<evidence type="ECO:0000256" key="11">
    <source>
        <dbReference type="ARBA" id="ARBA00023170"/>
    </source>
</evidence>
<evidence type="ECO:0000256" key="13">
    <source>
        <dbReference type="SAM" id="SignalP"/>
    </source>
</evidence>
<dbReference type="Pfam" id="PF07850">
    <property type="entry name" value="Renin_r"/>
    <property type="match status" value="1"/>
</dbReference>
<dbReference type="Pfam" id="PF25294">
    <property type="entry name" value="RENR_N"/>
    <property type="match status" value="1"/>
</dbReference>
<evidence type="ECO:0008006" key="18">
    <source>
        <dbReference type="Google" id="ProtNLM"/>
    </source>
</evidence>
<keyword evidence="4" id="KW-1003">Cell membrane</keyword>
<keyword evidence="17" id="KW-1185">Reference proteome</keyword>
<keyword evidence="9 12" id="KW-1133">Transmembrane helix</keyword>
<evidence type="ECO:0000256" key="8">
    <source>
        <dbReference type="ARBA" id="ARBA00022824"/>
    </source>
</evidence>